<dbReference type="AlphaFoldDB" id="A0A1H0EKU3"/>
<gene>
    <name evidence="1" type="ORF">SAMN05192585_13416</name>
</gene>
<dbReference type="OrthoDB" id="1857743at2"/>
<reference evidence="1 2" key="1">
    <citation type="submission" date="2016-10" db="EMBL/GenBank/DDBJ databases">
        <authorList>
            <person name="de Groot N.N."/>
        </authorList>
    </citation>
    <scope>NUCLEOTIDE SEQUENCE [LARGE SCALE GENOMIC DNA]</scope>
    <source>
        <strain evidence="1 2">CGMCC 1.5012</strain>
    </source>
</reference>
<dbReference type="EMBL" id="FNID01000034">
    <property type="protein sequence ID" value="SDN82916.1"/>
    <property type="molecule type" value="Genomic_DNA"/>
</dbReference>
<dbReference type="Pfam" id="PF10076">
    <property type="entry name" value="Phage_Mu_Gp48"/>
    <property type="match status" value="1"/>
</dbReference>
<evidence type="ECO:0008006" key="3">
    <source>
        <dbReference type="Google" id="ProtNLM"/>
    </source>
</evidence>
<protein>
    <recommendedName>
        <fullName evidence="3">DUF2313 domain-containing protein</fullName>
    </recommendedName>
</protein>
<keyword evidence="2" id="KW-1185">Reference proteome</keyword>
<sequence length="193" mass="21749">MNCLESMVSLLRPVGIYSLATDSMVYRELQAYYSGLKQVEDELAVLRAEGFIQTAQSNGLRTWEEIIRSTAIESGNLESRRGVVLYTLSRMPQDFNLSGMLRGLRSLGLDCELTEDTAHQTVRVDVLRYGGALKNYEDVYKRVCDILPAHISVTLNMGSMTWALFDAQDQSFEERDQAKLTWDTFENSAVVSA</sequence>
<dbReference type="STRING" id="258515.SAMN05192585_13416"/>
<accession>A0A1H0EKU3</accession>
<name>A0A1H0EKU3_9FIRM</name>
<evidence type="ECO:0000313" key="1">
    <source>
        <dbReference type="EMBL" id="SDN82916.1"/>
    </source>
</evidence>
<proteinExistence type="predicted"/>
<evidence type="ECO:0000313" key="2">
    <source>
        <dbReference type="Proteomes" id="UP000199182"/>
    </source>
</evidence>
<organism evidence="1 2">
    <name type="scientific">Acetanaerobacterium elongatum</name>
    <dbReference type="NCBI Taxonomy" id="258515"/>
    <lineage>
        <taxon>Bacteria</taxon>
        <taxon>Bacillati</taxon>
        <taxon>Bacillota</taxon>
        <taxon>Clostridia</taxon>
        <taxon>Eubacteriales</taxon>
        <taxon>Oscillospiraceae</taxon>
        <taxon>Acetanaerobacterium</taxon>
    </lineage>
</organism>
<dbReference type="RefSeq" id="WP_092642319.1">
    <property type="nucleotide sequence ID" value="NZ_FNID01000034.1"/>
</dbReference>
<dbReference type="InterPro" id="IPR018755">
    <property type="entry name" value="Phage_Mu_Gp48"/>
</dbReference>
<dbReference type="Proteomes" id="UP000199182">
    <property type="component" value="Unassembled WGS sequence"/>
</dbReference>